<dbReference type="EMBL" id="QXQB01000001">
    <property type="protein sequence ID" value="RJX40849.1"/>
    <property type="molecule type" value="Genomic_DNA"/>
</dbReference>
<evidence type="ECO:0000313" key="2">
    <source>
        <dbReference type="Proteomes" id="UP000267798"/>
    </source>
</evidence>
<gene>
    <name evidence="1" type="ORF">D3P09_02165</name>
</gene>
<evidence type="ECO:0000313" key="1">
    <source>
        <dbReference type="EMBL" id="RJX40849.1"/>
    </source>
</evidence>
<sequence length="75" mass="8841">MDNLITRTRTYLDDQDLVRVDRLLGRPVNIYLFDRYESLRVIGVVQGIDRQRGRFKVEGDWFILGDIEGIADVER</sequence>
<comment type="caution">
    <text evidence="1">The sequence shown here is derived from an EMBL/GenBank/DDBJ whole genome shotgun (WGS) entry which is preliminary data.</text>
</comment>
<reference evidence="1 2" key="1">
    <citation type="submission" date="2018-09" db="EMBL/GenBank/DDBJ databases">
        <title>Paenibacillus aracenensis nov. sp. isolated from a cave in southern Spain.</title>
        <authorList>
            <person name="Jurado V."/>
            <person name="Gutierrez-Patricio S."/>
            <person name="Gonzalez-Pimentel J.L."/>
            <person name="Miller A.Z."/>
            <person name="Laiz L."/>
            <person name="Saiz-Jimenez C."/>
        </authorList>
    </citation>
    <scope>NUCLEOTIDE SEQUENCE [LARGE SCALE GENOMIC DNA]</scope>
    <source>
        <strain evidence="1 2">JCM 19203</strain>
    </source>
</reference>
<evidence type="ECO:0008006" key="3">
    <source>
        <dbReference type="Google" id="ProtNLM"/>
    </source>
</evidence>
<name>A0A3A6PRG8_9BACL</name>
<dbReference type="OrthoDB" id="2376882at2"/>
<dbReference type="Proteomes" id="UP000267798">
    <property type="component" value="Unassembled WGS sequence"/>
</dbReference>
<accession>A0A3A6PRG8</accession>
<proteinExistence type="predicted"/>
<keyword evidence="2" id="KW-1185">Reference proteome</keyword>
<dbReference type="RefSeq" id="WP_120106790.1">
    <property type="nucleotide sequence ID" value="NZ_QXQB01000001.1"/>
</dbReference>
<dbReference type="AlphaFoldDB" id="A0A3A6PRG8"/>
<protein>
    <recommendedName>
        <fullName evidence="3">YolD-like family protein</fullName>
    </recommendedName>
</protein>
<organism evidence="1 2">
    <name type="scientific">Paenibacillus pinisoli</name>
    <dbReference type="NCBI Taxonomy" id="1276110"/>
    <lineage>
        <taxon>Bacteria</taxon>
        <taxon>Bacillati</taxon>
        <taxon>Bacillota</taxon>
        <taxon>Bacilli</taxon>
        <taxon>Bacillales</taxon>
        <taxon>Paenibacillaceae</taxon>
        <taxon>Paenibacillus</taxon>
    </lineage>
</organism>